<feature type="signal peptide" evidence="2">
    <location>
        <begin position="1"/>
        <end position="24"/>
    </location>
</feature>
<feature type="chain" id="PRO_5047276903" evidence="2">
    <location>
        <begin position="25"/>
        <end position="304"/>
    </location>
</feature>
<evidence type="ECO:0000256" key="1">
    <source>
        <dbReference type="ARBA" id="ARBA00022729"/>
    </source>
</evidence>
<dbReference type="SMART" id="SM00062">
    <property type="entry name" value="PBPb"/>
    <property type="match status" value="1"/>
</dbReference>
<keyword evidence="1 2" id="KW-0732">Signal</keyword>
<sequence>MPGRHRARALAALTGLVAATALTACGGAPAPETDPAVSAVTADPALHDRLPERIKTSGKIVFAIQQHPPYTVLTGDQGSGPNEDLQNAIAAKLGVEAETAVVGGGLGPVLTGLSANRYDAAMGPVEVTEERGAQYDLVGYLKAGQGYVVDKAKTPGSDILALCGQPVSFIQGGTIEGFVANLAEYCTANGKQPVTPLPLADTSKAILAVKSGRAVAAGMGSAAAQYTVTQDDSLNMIPQSVEAGGNYHNSAIVLPKDSGLAPLVVEALKDLMDDGTYKDIITKYGLGDSMVDEPTLNPPPEAEA</sequence>
<feature type="domain" description="Solute-binding protein family 3/N-terminal" evidence="3">
    <location>
        <begin position="59"/>
        <end position="288"/>
    </location>
</feature>
<evidence type="ECO:0000259" key="3">
    <source>
        <dbReference type="SMART" id="SM00062"/>
    </source>
</evidence>
<dbReference type="Gene3D" id="3.40.190.10">
    <property type="entry name" value="Periplasmic binding protein-like II"/>
    <property type="match status" value="2"/>
</dbReference>
<keyword evidence="5" id="KW-1185">Reference proteome</keyword>
<accession>A0ABN1Q0C9</accession>
<protein>
    <submittedName>
        <fullName evidence="4">ABC transporter substrate-binding protein</fullName>
    </submittedName>
</protein>
<dbReference type="SUPFAM" id="SSF53850">
    <property type="entry name" value="Periplasmic binding protein-like II"/>
    <property type="match status" value="1"/>
</dbReference>
<comment type="caution">
    <text evidence="4">The sequence shown here is derived from an EMBL/GenBank/DDBJ whole genome shotgun (WGS) entry which is preliminary data.</text>
</comment>
<dbReference type="PANTHER" id="PTHR35936:SF19">
    <property type="entry name" value="AMINO-ACID-BINDING PROTEIN YXEM-RELATED"/>
    <property type="match status" value="1"/>
</dbReference>
<proteinExistence type="predicted"/>
<reference evidence="4 5" key="1">
    <citation type="journal article" date="2019" name="Int. J. Syst. Evol. Microbiol.">
        <title>The Global Catalogue of Microorganisms (GCM) 10K type strain sequencing project: providing services to taxonomists for standard genome sequencing and annotation.</title>
        <authorList>
            <consortium name="The Broad Institute Genomics Platform"/>
            <consortium name="The Broad Institute Genome Sequencing Center for Infectious Disease"/>
            <person name="Wu L."/>
            <person name="Ma J."/>
        </authorList>
    </citation>
    <scope>NUCLEOTIDE SEQUENCE [LARGE SCALE GENOMIC DNA]</scope>
    <source>
        <strain evidence="4 5">JCM 11117</strain>
    </source>
</reference>
<evidence type="ECO:0000256" key="2">
    <source>
        <dbReference type="SAM" id="SignalP"/>
    </source>
</evidence>
<dbReference type="PROSITE" id="PS51257">
    <property type="entry name" value="PROKAR_LIPOPROTEIN"/>
    <property type="match status" value="1"/>
</dbReference>
<evidence type="ECO:0000313" key="4">
    <source>
        <dbReference type="EMBL" id="GAA0935946.1"/>
    </source>
</evidence>
<dbReference type="PANTHER" id="PTHR35936">
    <property type="entry name" value="MEMBRANE-BOUND LYTIC MUREIN TRANSGLYCOSYLASE F"/>
    <property type="match status" value="1"/>
</dbReference>
<dbReference type="InterPro" id="IPR001638">
    <property type="entry name" value="Solute-binding_3/MltF_N"/>
</dbReference>
<dbReference type="EMBL" id="BAAAHP010000075">
    <property type="protein sequence ID" value="GAA0935946.1"/>
    <property type="molecule type" value="Genomic_DNA"/>
</dbReference>
<dbReference type="Proteomes" id="UP001499967">
    <property type="component" value="Unassembled WGS sequence"/>
</dbReference>
<dbReference type="RefSeq" id="WP_343941769.1">
    <property type="nucleotide sequence ID" value="NZ_BAAAHP010000075.1"/>
</dbReference>
<organism evidence="4 5">
    <name type="scientific">Pseudonocardia zijingensis</name>
    <dbReference type="NCBI Taxonomy" id="153376"/>
    <lineage>
        <taxon>Bacteria</taxon>
        <taxon>Bacillati</taxon>
        <taxon>Actinomycetota</taxon>
        <taxon>Actinomycetes</taxon>
        <taxon>Pseudonocardiales</taxon>
        <taxon>Pseudonocardiaceae</taxon>
        <taxon>Pseudonocardia</taxon>
    </lineage>
</organism>
<dbReference type="Pfam" id="PF00497">
    <property type="entry name" value="SBP_bac_3"/>
    <property type="match status" value="1"/>
</dbReference>
<name>A0ABN1Q0C9_9PSEU</name>
<gene>
    <name evidence="4" type="ORF">GCM10009559_27840</name>
</gene>
<evidence type="ECO:0000313" key="5">
    <source>
        <dbReference type="Proteomes" id="UP001499967"/>
    </source>
</evidence>